<gene>
    <name evidence="2" type="ORF">BOTNAR_0147g00010</name>
</gene>
<keyword evidence="3" id="KW-1185">Reference proteome</keyword>
<keyword evidence="1" id="KW-0472">Membrane</keyword>
<accession>A0A4Z1ILE2</accession>
<protein>
    <submittedName>
        <fullName evidence="2">Uncharacterized protein</fullName>
    </submittedName>
</protein>
<dbReference type="Proteomes" id="UP000297452">
    <property type="component" value="Unassembled WGS sequence"/>
</dbReference>
<keyword evidence="1" id="KW-1133">Transmembrane helix</keyword>
<sequence length="807" mass="92703">MSPSVAPSHSSVTTAAGSSISTENEAVFARWRFNRARTEKEHAAFRERMQFQSADFHQFLAETARTSPKVAVPSPAWENIPFPIPVRTPTIIEEPDDQLSEMNASFDEIQEVPRRQATPIDFGLGNQQNQASLDVPTFIFDRPSFDDNFGSIELLLFPESELRINAEHVAGNREATITVGAVFELLRNPSDVRYPFARASNMAAVQNVPRSDYNRSDIHGDTLEGYDDGSFNQAGVGARDENEDRNCLFLPLRWIKHQLVRFIPHLLNNDRAMNSHGLELFHISSAANINPTSQLISTSTSKSELKLNIINDTRSRNHSVKISIFKSRISTHFTIHLHKMTATYYLQSYERLRKEELAQAHEREWYHNSIRKHQNWNDTRFQLSPQYGKFMHYKKFQIQRQVEIGYLAEQAKELYLKQQDPEWQAEQVELRRWEEYRRHVVQNDLVHCMTFEEKNEREMTRARERRAAKYQEKLQRYLAECDLQDRMVVVKMILCLIDGKSHIRKGKRLVRIKRFLFIAGSETSVYDAQLYAVDVAHSYIYKDSTLLMETAFFLLHVTLLQDQVKRSSFTPNRRISTLYYKMSSSRSHEQVFDSDAGTLAVSSRNSTYSTKSADAFSDEGDLSSGDRYHTAKSSSKFLNQDYFDDVSKDLELGTLPTTNPVVQNSTHNKRARRGNSNTLMTRMRRSKYYDLWMVSIYSFGVCTAILLPIALIPVYTNDIKFTVSVDMKNIAVANGTVNYGNGTTALVSDFNLFGSNLTIATCNYIDANDLCLSGISLALDMVWSRLELGEEMRISKWICYLLDSEDL</sequence>
<evidence type="ECO:0000313" key="3">
    <source>
        <dbReference type="Proteomes" id="UP000297452"/>
    </source>
</evidence>
<feature type="transmembrane region" description="Helical" evidence="1">
    <location>
        <begin position="691"/>
        <end position="715"/>
    </location>
</feature>
<proteinExistence type="predicted"/>
<dbReference type="EMBL" id="PQXJ01000147">
    <property type="protein sequence ID" value="TGO60292.1"/>
    <property type="molecule type" value="Genomic_DNA"/>
</dbReference>
<reference evidence="2 3" key="1">
    <citation type="submission" date="2017-12" db="EMBL/GenBank/DDBJ databases">
        <title>Comparative genomics of Botrytis spp.</title>
        <authorList>
            <person name="Valero-Jimenez C.A."/>
            <person name="Tapia P."/>
            <person name="Veloso J."/>
            <person name="Silva-Moreno E."/>
            <person name="Staats M."/>
            <person name="Valdes J.H."/>
            <person name="Van Kan J.A.L."/>
        </authorList>
    </citation>
    <scope>NUCLEOTIDE SEQUENCE [LARGE SCALE GENOMIC DNA]</scope>
    <source>
        <strain evidence="2 3">MUCL2120</strain>
    </source>
</reference>
<evidence type="ECO:0000256" key="1">
    <source>
        <dbReference type="SAM" id="Phobius"/>
    </source>
</evidence>
<evidence type="ECO:0000313" key="2">
    <source>
        <dbReference type="EMBL" id="TGO60292.1"/>
    </source>
</evidence>
<name>A0A4Z1ILE2_9HELO</name>
<dbReference type="OrthoDB" id="3526303at2759"/>
<organism evidence="2 3">
    <name type="scientific">Botryotinia narcissicola</name>
    <dbReference type="NCBI Taxonomy" id="278944"/>
    <lineage>
        <taxon>Eukaryota</taxon>
        <taxon>Fungi</taxon>
        <taxon>Dikarya</taxon>
        <taxon>Ascomycota</taxon>
        <taxon>Pezizomycotina</taxon>
        <taxon>Leotiomycetes</taxon>
        <taxon>Helotiales</taxon>
        <taxon>Sclerotiniaceae</taxon>
        <taxon>Botryotinia</taxon>
    </lineage>
</organism>
<keyword evidence="1" id="KW-0812">Transmembrane</keyword>
<comment type="caution">
    <text evidence="2">The sequence shown here is derived from an EMBL/GenBank/DDBJ whole genome shotgun (WGS) entry which is preliminary data.</text>
</comment>
<dbReference type="AlphaFoldDB" id="A0A4Z1ILE2"/>